<dbReference type="InterPro" id="IPR036047">
    <property type="entry name" value="F-box-like_dom_sf"/>
</dbReference>
<gene>
    <name evidence="3" type="ORF">LACBIDRAFT_324377</name>
</gene>
<dbReference type="Gene3D" id="3.80.10.10">
    <property type="entry name" value="Ribonuclease Inhibitor"/>
    <property type="match status" value="1"/>
</dbReference>
<dbReference type="InterPro" id="IPR032675">
    <property type="entry name" value="LRR_dom_sf"/>
</dbReference>
<dbReference type="Proteomes" id="UP000001194">
    <property type="component" value="Unassembled WGS sequence"/>
</dbReference>
<keyword evidence="4" id="KW-1185">Reference proteome</keyword>
<dbReference type="KEGG" id="lbc:LACBIDRAFT_324377"/>
<dbReference type="InterPro" id="IPR001810">
    <property type="entry name" value="F-box_dom"/>
</dbReference>
<sequence length="535" mass="60059">MPANKDVKEPESGAGVKERSQIRASSEQKRVNWDFVRVTQQWTFRSTSTDATRHRPRGIMASRRRKILETETMQILPPAPSPIRDLPLEVLATIFVWAIVDTWHSSTSCCDDLLKFMLVCHQWRDAAQSSPTVWSTINVILVRTARATRGASRQARQLAAVETYLRRSGQVPLKISISGTELYPADKILQRLVAHSARWKTLNIKLTLVTTLRSMPSVVQGNIPWLTTLALSHNESEEDHFAGSEYDPAFVTFEDAPSLRTLEFISWPMPATLRLPWSQIGHLSAQKLSPYDCLQLMKAAPNLTSCEFTVRRADSRDPMHPPGVFVAEHLQSFTLRSEENFSLHSLARLLDSTTFPTLDVLEIHGPQPLKPSEFEFIPDIDRALFSVIQRSNCSIDRLKLVHVPFSESGLVAIIVSLGSLRYLEIDALNTSPLGLDFLGALVSDGRLKGSNNLPRLGHLRLACDLEKETESEFEKLADVLESRRAAFTYSYGEVLPLESWGEYPSDLIARLRILSSGGMKIQINGEDLIGMNFET</sequence>
<accession>B0D1M8</accession>
<dbReference type="Pfam" id="PF12937">
    <property type="entry name" value="F-box-like"/>
    <property type="match status" value="1"/>
</dbReference>
<feature type="domain" description="F-box" evidence="2">
    <location>
        <begin position="83"/>
        <end position="137"/>
    </location>
</feature>
<dbReference type="EMBL" id="DS547095">
    <property type="protein sequence ID" value="EDR11669.1"/>
    <property type="molecule type" value="Genomic_DNA"/>
</dbReference>
<name>B0D1M8_LACBS</name>
<evidence type="ECO:0000313" key="3">
    <source>
        <dbReference type="EMBL" id="EDR11669.1"/>
    </source>
</evidence>
<dbReference type="RefSeq" id="XP_001877566.1">
    <property type="nucleotide sequence ID" value="XM_001877531.1"/>
</dbReference>
<evidence type="ECO:0000313" key="4">
    <source>
        <dbReference type="Proteomes" id="UP000001194"/>
    </source>
</evidence>
<dbReference type="GeneID" id="6073090"/>
<dbReference type="SUPFAM" id="SSF52047">
    <property type="entry name" value="RNI-like"/>
    <property type="match status" value="1"/>
</dbReference>
<evidence type="ECO:0000259" key="2">
    <source>
        <dbReference type="Pfam" id="PF12937"/>
    </source>
</evidence>
<feature type="region of interest" description="Disordered" evidence="1">
    <location>
        <begin position="1"/>
        <end position="26"/>
    </location>
</feature>
<reference evidence="3 4" key="1">
    <citation type="journal article" date="2008" name="Nature">
        <title>The genome of Laccaria bicolor provides insights into mycorrhizal symbiosis.</title>
        <authorList>
            <person name="Martin F."/>
            <person name="Aerts A."/>
            <person name="Ahren D."/>
            <person name="Brun A."/>
            <person name="Danchin E.G.J."/>
            <person name="Duchaussoy F."/>
            <person name="Gibon J."/>
            <person name="Kohler A."/>
            <person name="Lindquist E."/>
            <person name="Pereda V."/>
            <person name="Salamov A."/>
            <person name="Shapiro H.J."/>
            <person name="Wuyts J."/>
            <person name="Blaudez D."/>
            <person name="Buee M."/>
            <person name="Brokstein P."/>
            <person name="Canbaeck B."/>
            <person name="Cohen D."/>
            <person name="Courty P.E."/>
            <person name="Coutinho P.M."/>
            <person name="Delaruelle C."/>
            <person name="Detter J.C."/>
            <person name="Deveau A."/>
            <person name="DiFazio S."/>
            <person name="Duplessis S."/>
            <person name="Fraissinet-Tachet L."/>
            <person name="Lucic E."/>
            <person name="Frey-Klett P."/>
            <person name="Fourrey C."/>
            <person name="Feussner I."/>
            <person name="Gay G."/>
            <person name="Grimwood J."/>
            <person name="Hoegger P.J."/>
            <person name="Jain P."/>
            <person name="Kilaru S."/>
            <person name="Labbe J."/>
            <person name="Lin Y.C."/>
            <person name="Legue V."/>
            <person name="Le Tacon F."/>
            <person name="Marmeisse R."/>
            <person name="Melayah D."/>
            <person name="Montanini B."/>
            <person name="Muratet M."/>
            <person name="Nehls U."/>
            <person name="Niculita-Hirzel H."/>
            <person name="Oudot-Le Secq M.P."/>
            <person name="Peter M."/>
            <person name="Quesneville H."/>
            <person name="Rajashekar B."/>
            <person name="Reich M."/>
            <person name="Rouhier N."/>
            <person name="Schmutz J."/>
            <person name="Yin T."/>
            <person name="Chalot M."/>
            <person name="Henrissat B."/>
            <person name="Kuees U."/>
            <person name="Lucas S."/>
            <person name="Van de Peer Y."/>
            <person name="Podila G.K."/>
            <person name="Polle A."/>
            <person name="Pukkila P.J."/>
            <person name="Richardson P.M."/>
            <person name="Rouze P."/>
            <person name="Sanders I.R."/>
            <person name="Stajich J.E."/>
            <person name="Tunlid A."/>
            <person name="Tuskan G."/>
            <person name="Grigoriev I.V."/>
        </authorList>
    </citation>
    <scope>NUCLEOTIDE SEQUENCE [LARGE SCALE GENOMIC DNA]</scope>
    <source>
        <strain evidence="4">S238N-H82 / ATCC MYA-4686</strain>
    </source>
</reference>
<dbReference type="OrthoDB" id="3270987at2759"/>
<evidence type="ECO:0000256" key="1">
    <source>
        <dbReference type="SAM" id="MobiDB-lite"/>
    </source>
</evidence>
<organism evidence="4">
    <name type="scientific">Laccaria bicolor (strain S238N-H82 / ATCC MYA-4686)</name>
    <name type="common">Bicoloured deceiver</name>
    <name type="synonym">Laccaria laccata var. bicolor</name>
    <dbReference type="NCBI Taxonomy" id="486041"/>
    <lineage>
        <taxon>Eukaryota</taxon>
        <taxon>Fungi</taxon>
        <taxon>Dikarya</taxon>
        <taxon>Basidiomycota</taxon>
        <taxon>Agaricomycotina</taxon>
        <taxon>Agaricomycetes</taxon>
        <taxon>Agaricomycetidae</taxon>
        <taxon>Agaricales</taxon>
        <taxon>Agaricineae</taxon>
        <taxon>Hydnangiaceae</taxon>
        <taxon>Laccaria</taxon>
    </lineage>
</organism>
<dbReference type="InParanoid" id="B0D1M8"/>
<dbReference type="HOGENOM" id="CLU_018544_12_1_1"/>
<protein>
    <submittedName>
        <fullName evidence="3">Predicted protein</fullName>
    </submittedName>
</protein>
<dbReference type="AlphaFoldDB" id="B0D1M8"/>
<dbReference type="SUPFAM" id="SSF81383">
    <property type="entry name" value="F-box domain"/>
    <property type="match status" value="1"/>
</dbReference>
<proteinExistence type="predicted"/>
<dbReference type="Gene3D" id="1.20.1280.50">
    <property type="match status" value="1"/>
</dbReference>